<evidence type="ECO:0000313" key="2">
    <source>
        <dbReference type="Proteomes" id="UP000007463"/>
    </source>
</evidence>
<dbReference type="Proteomes" id="UP000007463">
    <property type="component" value="Chromosome"/>
</dbReference>
<keyword evidence="2" id="KW-1185">Reference proteome</keyword>
<dbReference type="RefSeq" id="WP_013687031.1">
    <property type="nucleotide sequence ID" value="NC_015321.1"/>
</dbReference>
<dbReference type="AlphaFoldDB" id="F2IBF3"/>
<accession>F2IBF3</accession>
<protein>
    <submittedName>
        <fullName evidence="1">Uncharacterized protein</fullName>
    </submittedName>
</protein>
<sequence precursor="true">MRILLIFFLSFFWNNCFSQSNPWVQNSEYFKEKPPYQLNPFLFEDGSFQISDGDYRLKFNAQGILNKDLIQVIREEKSTAAQKTGGCTTYDMKKNIRYTLEDNLIHVEQYFSDKKNEYKVIRLEEQTHVVKSVWDEYSNVANHTDVGIITSIEDKIILYQTYFAISTNTHPHLFKPKGMNTYLRLSIVNLKDYSVSYEYVLIDVFNSTFGKKKEVLDKYDFKCIGLNDKHELLFSLSKAVLKDRNAQLLTLSDYKGVDYCNASMDVWSVNLDDFSQKKVISTSVESPLKASSVSFSYTSDGWMLSWTESVEAKYYSFHARVFALDKDQDLNEVKLNFPIQSLKLKKLQTPNIRIFKDLQGKKQFCVSDPEYPSILSMNEQLELTVFDNNKLKWDLLKNYILADNELMCLPTIKNLSEIDLENLSGLPKEIEWGANHTRILRFRKVENQIRYVHIETANKLVETGHVEKIKELYLKTGVIAL</sequence>
<gene>
    <name evidence="1" type="ordered locus">Fluta_2275</name>
</gene>
<dbReference type="EMBL" id="CP002542">
    <property type="protein sequence ID" value="AEA44261.1"/>
    <property type="molecule type" value="Genomic_DNA"/>
</dbReference>
<dbReference type="KEGG" id="fte:Fluta_2275"/>
<dbReference type="OrthoDB" id="9553314at2"/>
<reference evidence="1 2" key="1">
    <citation type="journal article" date="2011" name="Stand. Genomic Sci.">
        <title>Complete genome sequence of the gliding freshwater bacterium Fluviicola taffensis type strain (RW262).</title>
        <authorList>
            <person name="Woyke T."/>
            <person name="Chertkov O."/>
            <person name="Lapidus A."/>
            <person name="Nolan M."/>
            <person name="Lucas S."/>
            <person name="Del Rio T.G."/>
            <person name="Tice H."/>
            <person name="Cheng J.F."/>
            <person name="Tapia R."/>
            <person name="Han C."/>
            <person name="Goodwin L."/>
            <person name="Pitluck S."/>
            <person name="Liolios K."/>
            <person name="Pagani I."/>
            <person name="Ivanova N."/>
            <person name="Huntemann M."/>
            <person name="Mavromatis K."/>
            <person name="Mikhailova N."/>
            <person name="Pati A."/>
            <person name="Chen A."/>
            <person name="Palaniappan K."/>
            <person name="Land M."/>
            <person name="Hauser L."/>
            <person name="Brambilla E.M."/>
            <person name="Rohde M."/>
            <person name="Mwirichia R."/>
            <person name="Sikorski J."/>
            <person name="Tindall B.J."/>
            <person name="Goker M."/>
            <person name="Bristow J."/>
            <person name="Eisen J.A."/>
            <person name="Markowitz V."/>
            <person name="Hugenholtz P."/>
            <person name="Klenk H.P."/>
            <person name="Kyrpides N.C."/>
        </authorList>
    </citation>
    <scope>NUCLEOTIDE SEQUENCE [LARGE SCALE GENOMIC DNA]</scope>
    <source>
        <strain evidence="2">DSM 16823 / RW262 / RW262</strain>
    </source>
</reference>
<organism evidence="1 2">
    <name type="scientific">Fluviicola taffensis (strain DSM 16823 / NCIMB 13979 / RW262)</name>
    <dbReference type="NCBI Taxonomy" id="755732"/>
    <lineage>
        <taxon>Bacteria</taxon>
        <taxon>Pseudomonadati</taxon>
        <taxon>Bacteroidota</taxon>
        <taxon>Flavobacteriia</taxon>
        <taxon>Flavobacteriales</taxon>
        <taxon>Crocinitomicaceae</taxon>
        <taxon>Fluviicola</taxon>
    </lineage>
</organism>
<reference evidence="2" key="2">
    <citation type="submission" date="2011-02" db="EMBL/GenBank/DDBJ databases">
        <title>The complete genome of Fluviicola taffensis DSM 16823.</title>
        <authorList>
            <consortium name="US DOE Joint Genome Institute (JGI-PGF)"/>
            <person name="Lucas S."/>
            <person name="Copeland A."/>
            <person name="Lapidus A."/>
            <person name="Bruce D."/>
            <person name="Goodwin L."/>
            <person name="Pitluck S."/>
            <person name="Kyrpides N."/>
            <person name="Mavromatis K."/>
            <person name="Ivanova N."/>
            <person name="Mikhailova N."/>
            <person name="Pagani I."/>
            <person name="Chertkov O."/>
            <person name="Detter J.C."/>
            <person name="Han C."/>
            <person name="Tapia R."/>
            <person name="Land M."/>
            <person name="Hauser L."/>
            <person name="Markowitz V."/>
            <person name="Cheng J.-F."/>
            <person name="Hugenholtz P."/>
            <person name="Woyke T."/>
            <person name="Wu D."/>
            <person name="Tindall B."/>
            <person name="Pomrenke H.G."/>
            <person name="Brambilla E."/>
            <person name="Klenk H.-P."/>
            <person name="Eisen J.A."/>
        </authorList>
    </citation>
    <scope>NUCLEOTIDE SEQUENCE [LARGE SCALE GENOMIC DNA]</scope>
    <source>
        <strain evidence="2">DSM 16823 / RW262 / RW262</strain>
    </source>
</reference>
<dbReference type="HOGENOM" id="CLU_567116_0_0_10"/>
<name>F2IBF3_FLUTR</name>
<proteinExistence type="predicted"/>
<dbReference type="STRING" id="755732.Fluta_2275"/>
<evidence type="ECO:0000313" key="1">
    <source>
        <dbReference type="EMBL" id="AEA44261.1"/>
    </source>
</evidence>